<feature type="compositionally biased region" description="Polar residues" evidence="1">
    <location>
        <begin position="458"/>
        <end position="467"/>
    </location>
</feature>
<dbReference type="PANTHER" id="PTHR37283">
    <property type="entry name" value="PH DOMAIN-CONTAINING PROTEIN YHR131C"/>
    <property type="match status" value="1"/>
</dbReference>
<keyword evidence="3" id="KW-1185">Reference proteome</keyword>
<accession>A5DH38</accession>
<feature type="compositionally biased region" description="Polar residues" evidence="1">
    <location>
        <begin position="380"/>
        <end position="389"/>
    </location>
</feature>
<dbReference type="EMBL" id="CH408157">
    <property type="protein sequence ID" value="EDK38491.2"/>
    <property type="molecule type" value="Genomic_DNA"/>
</dbReference>
<dbReference type="Proteomes" id="UP000001997">
    <property type="component" value="Unassembled WGS sequence"/>
</dbReference>
<feature type="region of interest" description="Disordered" evidence="1">
    <location>
        <begin position="1"/>
        <end position="26"/>
    </location>
</feature>
<dbReference type="RefSeq" id="XP_001484860.2">
    <property type="nucleotide sequence ID" value="XM_001484810.1"/>
</dbReference>
<reference evidence="2 3" key="1">
    <citation type="journal article" date="2009" name="Nature">
        <title>Evolution of pathogenicity and sexual reproduction in eight Candida genomes.</title>
        <authorList>
            <person name="Butler G."/>
            <person name="Rasmussen M.D."/>
            <person name="Lin M.F."/>
            <person name="Santos M.A."/>
            <person name="Sakthikumar S."/>
            <person name="Munro C.A."/>
            <person name="Rheinbay E."/>
            <person name="Grabherr M."/>
            <person name="Forche A."/>
            <person name="Reedy J.L."/>
            <person name="Agrafioti I."/>
            <person name="Arnaud M.B."/>
            <person name="Bates S."/>
            <person name="Brown A.J."/>
            <person name="Brunke S."/>
            <person name="Costanzo M.C."/>
            <person name="Fitzpatrick D.A."/>
            <person name="de Groot P.W."/>
            <person name="Harris D."/>
            <person name="Hoyer L.L."/>
            <person name="Hube B."/>
            <person name="Klis F.M."/>
            <person name="Kodira C."/>
            <person name="Lennard N."/>
            <person name="Logue M.E."/>
            <person name="Martin R."/>
            <person name="Neiman A.M."/>
            <person name="Nikolaou E."/>
            <person name="Quail M.A."/>
            <person name="Quinn J."/>
            <person name="Santos M.C."/>
            <person name="Schmitzberger F.F."/>
            <person name="Sherlock G."/>
            <person name="Shah P."/>
            <person name="Silverstein K.A."/>
            <person name="Skrzypek M.S."/>
            <person name="Soll D."/>
            <person name="Staggs R."/>
            <person name="Stansfield I."/>
            <person name="Stumpf M.P."/>
            <person name="Sudbery P.E."/>
            <person name="Srikantha T."/>
            <person name="Zeng Q."/>
            <person name="Berman J."/>
            <person name="Berriman M."/>
            <person name="Heitman J."/>
            <person name="Gow N.A."/>
            <person name="Lorenz M.C."/>
            <person name="Birren B.W."/>
            <person name="Kellis M."/>
            <person name="Cuomo C.A."/>
        </authorList>
    </citation>
    <scope>NUCLEOTIDE SEQUENCE [LARGE SCALE GENOMIC DNA]</scope>
    <source>
        <strain evidence="3">ATCC 6260 / CBS 566 / DSM 6381 / JCM 1539 / NBRC 10279 / NRRL Y-324</strain>
    </source>
</reference>
<dbReference type="PANTHER" id="PTHR37283:SF1">
    <property type="entry name" value="PH DOMAIN-CONTAINING PROTEIN YHR131C"/>
    <property type="match status" value="1"/>
</dbReference>
<dbReference type="SUPFAM" id="SSF50729">
    <property type="entry name" value="PH domain-like"/>
    <property type="match status" value="1"/>
</dbReference>
<dbReference type="AlphaFoldDB" id="A5DH38"/>
<evidence type="ECO:0000313" key="3">
    <source>
        <dbReference type="Proteomes" id="UP000001997"/>
    </source>
</evidence>
<dbReference type="InterPro" id="IPR011993">
    <property type="entry name" value="PH-like_dom_sf"/>
</dbReference>
<dbReference type="Gene3D" id="2.30.29.30">
    <property type="entry name" value="Pleckstrin-homology domain (PH domain)/Phosphotyrosine-binding domain (PTB)"/>
    <property type="match status" value="1"/>
</dbReference>
<name>A5DH38_PICGU</name>
<dbReference type="VEuPathDB" id="FungiDB:PGUG_02589"/>
<dbReference type="STRING" id="294746.A5DH38"/>
<feature type="region of interest" description="Disordered" evidence="1">
    <location>
        <begin position="373"/>
        <end position="392"/>
    </location>
</feature>
<organism evidence="2 3">
    <name type="scientific">Meyerozyma guilliermondii (strain ATCC 6260 / CBS 566 / DSM 6381 / JCM 1539 / NBRC 10279 / NRRL Y-324)</name>
    <name type="common">Yeast</name>
    <name type="synonym">Candida guilliermondii</name>
    <dbReference type="NCBI Taxonomy" id="294746"/>
    <lineage>
        <taxon>Eukaryota</taxon>
        <taxon>Fungi</taxon>
        <taxon>Dikarya</taxon>
        <taxon>Ascomycota</taxon>
        <taxon>Saccharomycotina</taxon>
        <taxon>Pichiomycetes</taxon>
        <taxon>Debaryomycetaceae</taxon>
        <taxon>Meyerozyma</taxon>
    </lineage>
</organism>
<protein>
    <recommendedName>
        <fullName evidence="4">PH domain-containing protein</fullName>
    </recommendedName>
</protein>
<sequence>MSVAGEFSLQHNTQPRAESPESECELQSSISTSSSCCSLGAMDCSVNLSPTRLEKYRTPPSPIFSDSEVDPDCKCMETESQFSNEQDDYLQFLEPFPVQAPPYSSLAPGGCPRFPIEVPATAPNEPLPEYSPSIYKIGMVSRKIEWLSPFEPSPSRSWKSIILELNSTQLNFYFVPSNLEAHLSTIQSTSSSTGAALNSVEESDVSVISSRFTSNSDLHFYKGCQRLGIFDPSRAHLPSSASSLFEEEQSPVRYKSSKKGARLIRSYSLQHAQLGLAADYLKKPNVLRIRVESEQILLHFGSTKELVEWHFALSMGRDISLDLEDRHIPRYRTVPRRRNRNTPISESTLAFIASSTPSQLSRQDSIGQFYEDPVSRGRARSNSQKSIESSAMKARLSNIRSKFRSNNTPAPPPSNDIIKGGRTTVFNVGADNTPEPIYPTNRGFVRTSSVDRDDNESIDVQNMSDLQGSDDEDEDYDDDVVAFSCSNGSSAAAKWAPDPDNIVSERKFYRNCLRCIKPLNMDESWVNKPMVKPSSLSPLNLSFLKHVKYATSTTHSSSASLASLSSSFSASSLIQSNAQKSRKKSFSFKDSFMYYSDGGLSKIPNHFVKEFTVGTTGLMAKEL</sequence>
<evidence type="ECO:0008006" key="4">
    <source>
        <dbReference type="Google" id="ProtNLM"/>
    </source>
</evidence>
<feature type="region of interest" description="Disordered" evidence="1">
    <location>
        <begin position="430"/>
        <end position="473"/>
    </location>
</feature>
<dbReference type="FunCoup" id="A5DH38">
    <property type="interactions" value="54"/>
</dbReference>
<proteinExistence type="predicted"/>
<dbReference type="OrthoDB" id="5865767at2759"/>
<gene>
    <name evidence="2" type="ORF">PGUG_02589</name>
</gene>
<evidence type="ECO:0000256" key="1">
    <source>
        <dbReference type="SAM" id="MobiDB-lite"/>
    </source>
</evidence>
<dbReference type="KEGG" id="pgu:PGUG_02589"/>
<dbReference type="HOGENOM" id="CLU_012105_1_0_1"/>
<dbReference type="eggNOG" id="ENOG502QUAB">
    <property type="taxonomic scope" value="Eukaryota"/>
</dbReference>
<feature type="region of interest" description="Disordered" evidence="1">
    <location>
        <begin position="402"/>
        <end position="421"/>
    </location>
</feature>
<dbReference type="OMA" id="MTENHKW"/>
<dbReference type="InParanoid" id="A5DH38"/>
<dbReference type="GeneID" id="5126671"/>
<evidence type="ECO:0000313" key="2">
    <source>
        <dbReference type="EMBL" id="EDK38491.2"/>
    </source>
</evidence>